<proteinExistence type="predicted"/>
<protein>
    <submittedName>
        <fullName evidence="2">Uncharacterized protein</fullName>
    </submittedName>
</protein>
<feature type="region of interest" description="Disordered" evidence="1">
    <location>
        <begin position="66"/>
        <end position="104"/>
    </location>
</feature>
<sequence>MISGLSWYVSLLGLDARKPSRRSSRRQPPLLRSSVRKTVIASTLATVIESTSPDVFLPLFSVQRTRKRGNSPVVSLSRRRRSDGLSGVLRPSSGSRRTPLPLSG</sequence>
<evidence type="ECO:0000256" key="1">
    <source>
        <dbReference type="SAM" id="MobiDB-lite"/>
    </source>
</evidence>
<reference evidence="2 3" key="1">
    <citation type="journal article" date="2024" name="G3 (Bethesda)">
        <title>Genome assembly of Hibiscus sabdariffa L. provides insights into metabolisms of medicinal natural products.</title>
        <authorList>
            <person name="Kim T."/>
        </authorList>
    </citation>
    <scope>NUCLEOTIDE SEQUENCE [LARGE SCALE GENOMIC DNA]</scope>
    <source>
        <strain evidence="2">TK-2024</strain>
        <tissue evidence="2">Old leaves</tissue>
    </source>
</reference>
<keyword evidence="3" id="KW-1185">Reference proteome</keyword>
<name>A0ABR2RAC2_9ROSI</name>
<comment type="caution">
    <text evidence="2">The sequence shown here is derived from an EMBL/GenBank/DDBJ whole genome shotgun (WGS) entry which is preliminary data.</text>
</comment>
<evidence type="ECO:0000313" key="2">
    <source>
        <dbReference type="EMBL" id="KAK9009888.1"/>
    </source>
</evidence>
<gene>
    <name evidence="2" type="ORF">V6N11_036411</name>
</gene>
<dbReference type="EMBL" id="JBBPBN010000024">
    <property type="protein sequence ID" value="KAK9009888.1"/>
    <property type="molecule type" value="Genomic_DNA"/>
</dbReference>
<organism evidence="2 3">
    <name type="scientific">Hibiscus sabdariffa</name>
    <name type="common">roselle</name>
    <dbReference type="NCBI Taxonomy" id="183260"/>
    <lineage>
        <taxon>Eukaryota</taxon>
        <taxon>Viridiplantae</taxon>
        <taxon>Streptophyta</taxon>
        <taxon>Embryophyta</taxon>
        <taxon>Tracheophyta</taxon>
        <taxon>Spermatophyta</taxon>
        <taxon>Magnoliopsida</taxon>
        <taxon>eudicotyledons</taxon>
        <taxon>Gunneridae</taxon>
        <taxon>Pentapetalae</taxon>
        <taxon>rosids</taxon>
        <taxon>malvids</taxon>
        <taxon>Malvales</taxon>
        <taxon>Malvaceae</taxon>
        <taxon>Malvoideae</taxon>
        <taxon>Hibiscus</taxon>
    </lineage>
</organism>
<accession>A0ABR2RAC2</accession>
<dbReference type="Proteomes" id="UP001396334">
    <property type="component" value="Unassembled WGS sequence"/>
</dbReference>
<evidence type="ECO:0000313" key="3">
    <source>
        <dbReference type="Proteomes" id="UP001396334"/>
    </source>
</evidence>